<evidence type="ECO:0000313" key="3">
    <source>
        <dbReference type="Proteomes" id="UP000191672"/>
    </source>
</evidence>
<proteinExistence type="predicted"/>
<dbReference type="Proteomes" id="UP000191672">
    <property type="component" value="Unassembled WGS sequence"/>
</dbReference>
<dbReference type="EMBL" id="MDYN01000002">
    <property type="protein sequence ID" value="OQD89472.1"/>
    <property type="molecule type" value="Genomic_DNA"/>
</dbReference>
<keyword evidence="3" id="KW-1185">Reference proteome</keyword>
<reference evidence="3" key="1">
    <citation type="journal article" date="2017" name="Nat. Microbiol.">
        <title>Global analysis of biosynthetic gene clusters reveals vast potential of secondary metabolite production in Penicillium species.</title>
        <authorList>
            <person name="Nielsen J.C."/>
            <person name="Grijseels S."/>
            <person name="Prigent S."/>
            <person name="Ji B."/>
            <person name="Dainat J."/>
            <person name="Nielsen K.F."/>
            <person name="Frisvad J.C."/>
            <person name="Workman M."/>
            <person name="Nielsen J."/>
        </authorList>
    </citation>
    <scope>NUCLEOTIDE SEQUENCE [LARGE SCALE GENOMIC DNA]</scope>
    <source>
        <strain evidence="3">IBT 31811</strain>
    </source>
</reference>
<evidence type="ECO:0000256" key="1">
    <source>
        <dbReference type="SAM" id="MobiDB-lite"/>
    </source>
</evidence>
<comment type="caution">
    <text evidence="2">The sequence shown here is derived from an EMBL/GenBank/DDBJ whole genome shotgun (WGS) entry which is preliminary data.</text>
</comment>
<dbReference type="AlphaFoldDB" id="A0A1V6QKG3"/>
<evidence type="ECO:0000313" key="2">
    <source>
        <dbReference type="EMBL" id="OQD89472.1"/>
    </source>
</evidence>
<name>A0A1V6QKG3_9EURO</name>
<feature type="compositionally biased region" description="Acidic residues" evidence="1">
    <location>
        <begin position="15"/>
        <end position="25"/>
    </location>
</feature>
<feature type="region of interest" description="Disordered" evidence="1">
    <location>
        <begin position="1"/>
        <end position="28"/>
    </location>
</feature>
<accession>A0A1V6QKG3</accession>
<protein>
    <submittedName>
        <fullName evidence="2">Uncharacterized protein</fullName>
    </submittedName>
</protein>
<sequence>MPPVLLNGKISKSEEEADTQEDETIDQTTTTRYSLLMIWQAGSDEHIAHTV</sequence>
<gene>
    <name evidence="2" type="ORF">PENANT_c002G07974</name>
</gene>
<organism evidence="2 3">
    <name type="scientific">Penicillium antarcticum</name>
    <dbReference type="NCBI Taxonomy" id="416450"/>
    <lineage>
        <taxon>Eukaryota</taxon>
        <taxon>Fungi</taxon>
        <taxon>Dikarya</taxon>
        <taxon>Ascomycota</taxon>
        <taxon>Pezizomycotina</taxon>
        <taxon>Eurotiomycetes</taxon>
        <taxon>Eurotiomycetidae</taxon>
        <taxon>Eurotiales</taxon>
        <taxon>Aspergillaceae</taxon>
        <taxon>Penicillium</taxon>
    </lineage>
</organism>